<dbReference type="KEGG" id="daur:Daura_38085"/>
<proteinExistence type="predicted"/>
<dbReference type="RefSeq" id="WP_156089251.1">
    <property type="nucleotide sequence ID" value="NZ_CP073767.1"/>
</dbReference>
<reference evidence="1" key="1">
    <citation type="submission" date="2021-04" db="EMBL/GenBank/DDBJ databases">
        <title>Dactylosporangium aurantiacum NRRL B-8018 full assembly.</title>
        <authorList>
            <person name="Hartkoorn R.C."/>
            <person name="Beaudoing E."/>
            <person name="Hot D."/>
        </authorList>
    </citation>
    <scope>NUCLEOTIDE SEQUENCE</scope>
    <source>
        <strain evidence="1">NRRL B-8018</strain>
    </source>
</reference>
<accession>A0A9Q9MK19</accession>
<name>A0A9Q9MK19_9ACTN</name>
<evidence type="ECO:0000313" key="2">
    <source>
        <dbReference type="Proteomes" id="UP001058003"/>
    </source>
</evidence>
<protein>
    <submittedName>
        <fullName evidence="1">Uncharacterized protein</fullName>
    </submittedName>
</protein>
<dbReference type="OrthoDB" id="3367156at2"/>
<dbReference type="AlphaFoldDB" id="A0A9Q9MK19"/>
<keyword evidence="2" id="KW-1185">Reference proteome</keyword>
<dbReference type="EMBL" id="CP073767">
    <property type="protein sequence ID" value="UWZ52422.1"/>
    <property type="molecule type" value="Genomic_DNA"/>
</dbReference>
<organism evidence="1 2">
    <name type="scientific">Dactylosporangium aurantiacum</name>
    <dbReference type="NCBI Taxonomy" id="35754"/>
    <lineage>
        <taxon>Bacteria</taxon>
        <taxon>Bacillati</taxon>
        <taxon>Actinomycetota</taxon>
        <taxon>Actinomycetes</taxon>
        <taxon>Micromonosporales</taxon>
        <taxon>Micromonosporaceae</taxon>
        <taxon>Dactylosporangium</taxon>
    </lineage>
</organism>
<dbReference type="Proteomes" id="UP001058003">
    <property type="component" value="Chromosome"/>
</dbReference>
<sequence>MYAADRDEAVAAAARVTFDEARRCVVPFGLTALPAGARVLHCSVVLGTPERGGFAEGALVAGDGTARWLTVRAERTPPGMETVTGELTAGPYRVARTGDGLLEMLVQPCLVDLFLTGRGSGYTEQDGLRVLGGYRPVEDLEHPDTW</sequence>
<evidence type="ECO:0000313" key="1">
    <source>
        <dbReference type="EMBL" id="UWZ52422.1"/>
    </source>
</evidence>
<gene>
    <name evidence="1" type="ORF">Daura_38085</name>
</gene>